<keyword evidence="4" id="KW-1185">Reference proteome</keyword>
<dbReference type="Proteomes" id="UP000783863">
    <property type="component" value="Unassembled WGS sequence"/>
</dbReference>
<feature type="transmembrane region" description="Helical" evidence="1">
    <location>
        <begin position="50"/>
        <end position="76"/>
    </location>
</feature>
<organism evidence="3 4">
    <name type="scientific">Haloarcula salinisoli</name>
    <dbReference type="NCBI Taxonomy" id="2487746"/>
    <lineage>
        <taxon>Archaea</taxon>
        <taxon>Methanobacteriati</taxon>
        <taxon>Methanobacteriota</taxon>
        <taxon>Stenosarchaea group</taxon>
        <taxon>Halobacteria</taxon>
        <taxon>Halobacteriales</taxon>
        <taxon>Haloarculaceae</taxon>
        <taxon>Haloarcula</taxon>
    </lineage>
</organism>
<dbReference type="Pfam" id="PF02517">
    <property type="entry name" value="Rce1-like"/>
    <property type="match status" value="1"/>
</dbReference>
<keyword evidence="3" id="KW-0645">Protease</keyword>
<dbReference type="AlphaFoldDB" id="A0A8J7YLR9"/>
<keyword evidence="3" id="KW-0378">Hydrolase</keyword>
<keyword evidence="1" id="KW-0472">Membrane</keyword>
<proteinExistence type="predicted"/>
<dbReference type="EMBL" id="RKLQ01000004">
    <property type="protein sequence ID" value="MBX0305529.1"/>
    <property type="molecule type" value="Genomic_DNA"/>
</dbReference>
<keyword evidence="1" id="KW-1133">Transmembrane helix</keyword>
<sequence length="284" mass="30231">MATTPRERPRLQSAIAVVAAFGLGAGGLLLGFVLLVLATTGIRLATDISLSGFGFLVLSLIFIQGIGCAGVALSYYKLRPVITPRVRSLFNIAGDGQPFYIPVAVPSLRQVGMVFAGYVAAIGWVMFSGIIMTAIQNIRGQEIQTGSNAAAELGRSNPEVLLLLIPASILFIGPGEELLFRGVVQGRIRERFSRVPGIIIPSLFFAALHFVALVGGSLLGNLVVVSILFGTTTVFGVAYEYTDNIVVPSLIHGLYNATLFTLLYVSLTLSDELTQQVLLSFQAL</sequence>
<dbReference type="GO" id="GO:0008237">
    <property type="term" value="F:metallopeptidase activity"/>
    <property type="evidence" value="ECO:0007669"/>
    <property type="project" value="UniProtKB-KW"/>
</dbReference>
<dbReference type="PANTHER" id="PTHR36435">
    <property type="entry name" value="SLR1288 PROTEIN"/>
    <property type="match status" value="1"/>
</dbReference>
<dbReference type="GO" id="GO:0004175">
    <property type="term" value="F:endopeptidase activity"/>
    <property type="evidence" value="ECO:0007669"/>
    <property type="project" value="UniProtKB-ARBA"/>
</dbReference>
<feature type="transmembrane region" description="Helical" evidence="1">
    <location>
        <begin position="245"/>
        <end position="267"/>
    </location>
</feature>
<protein>
    <submittedName>
        <fullName evidence="3">CPBP family intramembrane metalloprotease</fullName>
    </submittedName>
</protein>
<evidence type="ECO:0000313" key="4">
    <source>
        <dbReference type="Proteomes" id="UP000783863"/>
    </source>
</evidence>
<feature type="domain" description="CAAX prenyl protease 2/Lysostaphin resistance protein A-like" evidence="2">
    <location>
        <begin position="161"/>
        <end position="257"/>
    </location>
</feature>
<evidence type="ECO:0000259" key="2">
    <source>
        <dbReference type="Pfam" id="PF02517"/>
    </source>
</evidence>
<feature type="transmembrane region" description="Helical" evidence="1">
    <location>
        <begin position="218"/>
        <end position="238"/>
    </location>
</feature>
<reference evidence="3" key="1">
    <citation type="submission" date="2021-06" db="EMBL/GenBank/DDBJ databases">
        <title>Halomicroarcula sp. F24A a new haloarchaeum isolated from saline soil.</title>
        <authorList>
            <person name="Duran-Viseras A."/>
            <person name="Sanchez-Porro C."/>
            <person name="Ventosa A."/>
        </authorList>
    </citation>
    <scope>NUCLEOTIDE SEQUENCE</scope>
    <source>
        <strain evidence="3">F24A</strain>
    </source>
</reference>
<comment type="caution">
    <text evidence="3">The sequence shown here is derived from an EMBL/GenBank/DDBJ whole genome shotgun (WGS) entry which is preliminary data.</text>
</comment>
<dbReference type="InterPro" id="IPR003675">
    <property type="entry name" value="Rce1/LyrA-like_dom"/>
</dbReference>
<keyword evidence="1" id="KW-0812">Transmembrane</keyword>
<feature type="transmembrane region" description="Helical" evidence="1">
    <location>
        <begin position="192"/>
        <end position="212"/>
    </location>
</feature>
<keyword evidence="3" id="KW-0482">Metalloprotease</keyword>
<feature type="transmembrane region" description="Helical" evidence="1">
    <location>
        <begin position="14"/>
        <end position="38"/>
    </location>
</feature>
<accession>A0A8J7YLR9</accession>
<gene>
    <name evidence="3" type="ORF">EGD98_17865</name>
</gene>
<dbReference type="RefSeq" id="WP_220589757.1">
    <property type="nucleotide sequence ID" value="NZ_RKLQ01000004.1"/>
</dbReference>
<dbReference type="PANTHER" id="PTHR36435:SF1">
    <property type="entry name" value="CAAX AMINO TERMINAL PROTEASE FAMILY PROTEIN"/>
    <property type="match status" value="1"/>
</dbReference>
<dbReference type="GO" id="GO:0080120">
    <property type="term" value="P:CAAX-box protein maturation"/>
    <property type="evidence" value="ECO:0007669"/>
    <property type="project" value="UniProtKB-ARBA"/>
</dbReference>
<evidence type="ECO:0000313" key="3">
    <source>
        <dbReference type="EMBL" id="MBX0305529.1"/>
    </source>
</evidence>
<evidence type="ECO:0000256" key="1">
    <source>
        <dbReference type="SAM" id="Phobius"/>
    </source>
</evidence>
<feature type="transmembrane region" description="Helical" evidence="1">
    <location>
        <begin position="115"/>
        <end position="135"/>
    </location>
</feature>
<dbReference type="InterPro" id="IPR052710">
    <property type="entry name" value="CAAX_protease"/>
</dbReference>
<name>A0A8J7YLR9_9EURY</name>